<evidence type="ECO:0000259" key="1">
    <source>
        <dbReference type="Pfam" id="PF13643"/>
    </source>
</evidence>
<accession>A0ABY5HBY9</accession>
<name>A0ABY5HBY9_9PSED</name>
<evidence type="ECO:0000313" key="2">
    <source>
        <dbReference type="EMBL" id="UTW09870.1"/>
    </source>
</evidence>
<reference evidence="2" key="1">
    <citation type="submission" date="2021-04" db="EMBL/GenBank/DDBJ databases">
        <title>Oceanospirillales bacteria with DddD are important DMSP degraders in coastal seawater.</title>
        <authorList>
            <person name="Liu J."/>
        </authorList>
    </citation>
    <scope>NUCLEOTIDE SEQUENCE</scope>
    <source>
        <strain evidence="2">D13-4</strain>
    </source>
</reference>
<sequence>MLREKPFFENNNNSLYSRPIVQNCNISECYNCKEISVWVHDHIVYPNTKIDIPANNDLPEHIKQLFEEAREIVSCSPKGAAALLRLCVQYLCKELGESGKNIDKDIAALVAKGLNPLIQKALDVVRVIGNESVHPGEINLNDNKEIAVKLFGLVNIICEQMISQPKQINELYSDLPKAKLEGIEKRDAKSKPDE</sequence>
<dbReference type="Proteomes" id="UP001059672">
    <property type="component" value="Chromosome"/>
</dbReference>
<dbReference type="EMBL" id="CP073346">
    <property type="protein sequence ID" value="UTW09870.1"/>
    <property type="molecule type" value="Genomic_DNA"/>
</dbReference>
<organism evidence="2 3">
    <name type="scientific">Pseudomonas benzenivorans</name>
    <dbReference type="NCBI Taxonomy" id="556533"/>
    <lineage>
        <taxon>Bacteria</taxon>
        <taxon>Pseudomonadati</taxon>
        <taxon>Pseudomonadota</taxon>
        <taxon>Gammaproteobacteria</taxon>
        <taxon>Pseudomonadales</taxon>
        <taxon>Pseudomonadaceae</taxon>
        <taxon>Pseudomonas</taxon>
    </lineage>
</organism>
<protein>
    <submittedName>
        <fullName evidence="2">DUF4145 domain-containing protein</fullName>
    </submittedName>
</protein>
<keyword evidence="3" id="KW-1185">Reference proteome</keyword>
<feature type="domain" description="DUF4145" evidence="1">
    <location>
        <begin position="67"/>
        <end position="145"/>
    </location>
</feature>
<dbReference type="InterPro" id="IPR025285">
    <property type="entry name" value="DUF4145"/>
</dbReference>
<gene>
    <name evidence="2" type="ORF">KDW96_06790</name>
</gene>
<proteinExistence type="predicted"/>
<evidence type="ECO:0000313" key="3">
    <source>
        <dbReference type="Proteomes" id="UP001059672"/>
    </source>
</evidence>
<dbReference type="Pfam" id="PF13643">
    <property type="entry name" value="DUF4145"/>
    <property type="match status" value="1"/>
</dbReference>